<evidence type="ECO:0000313" key="2">
    <source>
        <dbReference type="Proteomes" id="UP000593970"/>
    </source>
</evidence>
<dbReference type="Proteomes" id="UP000593970">
    <property type="component" value="Chromosome"/>
</dbReference>
<evidence type="ECO:0000313" key="1">
    <source>
        <dbReference type="EMBL" id="QOK96121.1"/>
    </source>
</evidence>
<proteinExistence type="predicted"/>
<organism evidence="1 2">
    <name type="scientific">Ralstonia solanacearum</name>
    <name type="common">Pseudomonas solanacearum</name>
    <dbReference type="NCBI Taxonomy" id="305"/>
    <lineage>
        <taxon>Bacteria</taxon>
        <taxon>Pseudomonadati</taxon>
        <taxon>Pseudomonadota</taxon>
        <taxon>Betaproteobacteria</taxon>
        <taxon>Burkholderiales</taxon>
        <taxon>Burkholderiaceae</taxon>
        <taxon>Ralstonia</taxon>
        <taxon>Ralstonia solanacearum species complex</taxon>
    </lineage>
</organism>
<dbReference type="EMBL" id="CP051169">
    <property type="protein sequence ID" value="QOK96121.1"/>
    <property type="molecule type" value="Genomic_DNA"/>
</dbReference>
<name>A0AA92QAS5_RALSL</name>
<gene>
    <name evidence="1" type="ORF">HF909_06600</name>
</gene>
<protein>
    <submittedName>
        <fullName evidence="1">Uncharacterized protein</fullName>
    </submittedName>
</protein>
<accession>A0AA92QAS5</accession>
<reference evidence="2" key="1">
    <citation type="submission" date="2020-04" db="EMBL/GenBank/DDBJ databases">
        <title>Ralstonia solanacearum UW576, UW763, UW773, and UW774.</title>
        <authorList>
            <person name="Steidl O."/>
            <person name="Truchon A."/>
            <person name="Allen C."/>
        </authorList>
    </citation>
    <scope>NUCLEOTIDE SEQUENCE [LARGE SCALE GENOMIC DNA]</scope>
    <source>
        <strain evidence="2">UW774</strain>
    </source>
</reference>
<sequence length="323" mass="35483">MSLPEAGFHVQNFLIQFAELLLEDLAVVLQPVFADVVDGVLVDVFEFQLQFQQLQQIVLAVRLVDALHQCGLASAFGRVRLAIRMQGAGEFAIDLADGQAQLCLLRLLPCLRCKLLCRHLPFCTPRFPSLIFSGLLRLLFFDSGMRSLQNFIRRTHVKVVTEFNAEHRLQRRLHLFEFGCRFAVIVGFAVPVVNGFQLSVAVAVDQSTGQVDDQLGDHASLGLGQAFLIPGLIEPTRHLGLQRVPGAFKRQELVDVLLLEGGHDALPCPQAMTPLFDLPDQVVECLLSFGQAGPVVGRRNADGLTGRLGHGECFSVATGHSPF</sequence>
<dbReference type="AlphaFoldDB" id="A0AA92QAS5"/>